<evidence type="ECO:0000259" key="1">
    <source>
        <dbReference type="Pfam" id="PF01261"/>
    </source>
</evidence>
<protein>
    <submittedName>
        <fullName evidence="2">Sugar phosphate isomerase/epimerase</fullName>
    </submittedName>
</protein>
<name>A0A2H0TIN0_9BACT</name>
<proteinExistence type="predicted"/>
<organism evidence="2 3">
    <name type="scientific">Candidatus Nealsonbacteria bacterium CG10_big_fil_rev_8_21_14_0_10_37_25</name>
    <dbReference type="NCBI Taxonomy" id="1974711"/>
    <lineage>
        <taxon>Bacteria</taxon>
        <taxon>Candidatus Nealsoniibacteriota</taxon>
    </lineage>
</organism>
<dbReference type="Proteomes" id="UP000228909">
    <property type="component" value="Unassembled WGS sequence"/>
</dbReference>
<evidence type="ECO:0000313" key="2">
    <source>
        <dbReference type="EMBL" id="PIR71403.1"/>
    </source>
</evidence>
<dbReference type="EMBL" id="PFCK01000081">
    <property type="protein sequence ID" value="PIR71403.1"/>
    <property type="molecule type" value="Genomic_DNA"/>
</dbReference>
<dbReference type="Pfam" id="PF01261">
    <property type="entry name" value="AP_endonuc_2"/>
    <property type="match status" value="1"/>
</dbReference>
<reference evidence="3" key="1">
    <citation type="submission" date="2017-09" db="EMBL/GenBank/DDBJ databases">
        <title>Depth-based differentiation of microbial function through sediment-hosted aquifers and enrichment of novel symbionts in the deep terrestrial subsurface.</title>
        <authorList>
            <person name="Probst A.J."/>
            <person name="Ladd B."/>
            <person name="Jarett J.K."/>
            <person name="Geller-Mcgrath D.E."/>
            <person name="Sieber C.M.K."/>
            <person name="Emerson J.B."/>
            <person name="Anantharaman K."/>
            <person name="Thomas B.C."/>
            <person name="Malmstrom R."/>
            <person name="Stieglmeier M."/>
            <person name="Klingl A."/>
            <person name="Woyke T."/>
            <person name="Ryan C.M."/>
            <person name="Banfield J.F."/>
        </authorList>
    </citation>
    <scope>NUCLEOTIDE SEQUENCE [LARGE SCALE GENOMIC DNA]</scope>
</reference>
<dbReference type="Gene3D" id="3.20.20.150">
    <property type="entry name" value="Divalent-metal-dependent TIM barrel enzymes"/>
    <property type="match status" value="1"/>
</dbReference>
<dbReference type="SUPFAM" id="SSF51658">
    <property type="entry name" value="Xylose isomerase-like"/>
    <property type="match status" value="1"/>
</dbReference>
<sequence length="71" mass="8285">QFKDFIINIHIHDNDGSSDQHALIGEGNIDFKGLVRECKNSGYYGPFILEIFPYENVLKSREIFLNIWNQI</sequence>
<feature type="non-terminal residue" evidence="2">
    <location>
        <position position="1"/>
    </location>
</feature>
<gene>
    <name evidence="2" type="ORF">COU43_02860</name>
</gene>
<accession>A0A2H0TIN0</accession>
<dbReference type="InterPro" id="IPR036237">
    <property type="entry name" value="Xyl_isomerase-like_sf"/>
</dbReference>
<dbReference type="GO" id="GO:0016853">
    <property type="term" value="F:isomerase activity"/>
    <property type="evidence" value="ECO:0007669"/>
    <property type="project" value="UniProtKB-KW"/>
</dbReference>
<keyword evidence="2" id="KW-0413">Isomerase</keyword>
<comment type="caution">
    <text evidence="2">The sequence shown here is derived from an EMBL/GenBank/DDBJ whole genome shotgun (WGS) entry which is preliminary data.</text>
</comment>
<feature type="domain" description="Xylose isomerase-like TIM barrel" evidence="1">
    <location>
        <begin position="4"/>
        <end position="56"/>
    </location>
</feature>
<dbReference type="AlphaFoldDB" id="A0A2H0TIN0"/>
<dbReference type="InterPro" id="IPR013022">
    <property type="entry name" value="Xyl_isomerase-like_TIM-brl"/>
</dbReference>
<evidence type="ECO:0000313" key="3">
    <source>
        <dbReference type="Proteomes" id="UP000228909"/>
    </source>
</evidence>